<comment type="caution">
    <text evidence="1">The sequence shown here is derived from an EMBL/GenBank/DDBJ whole genome shotgun (WGS) entry which is preliminary data.</text>
</comment>
<sequence length="49" mass="5490">MIFEEYAGSIDIPGINSSDIVYQFKKLKEEIMSACGVFESAMSSRTPIR</sequence>
<gene>
    <name evidence="1" type="ORF">BZL35_00187</name>
</gene>
<evidence type="ECO:0000313" key="1">
    <source>
        <dbReference type="EMBL" id="PSB91965.1"/>
    </source>
</evidence>
<name>A0ABX5FE44_9BURK</name>
<accession>A0ABX5FE44</accession>
<reference evidence="1 2" key="1">
    <citation type="journal article" date="2017" name="Front. Microbiol.">
        <title>Genome of Ca. Pandoraea novymonadis, an Endosymbiotic Bacterium of the Trypanosomatid Novymonas esmeraldas.</title>
        <authorList>
            <person name="Kostygov A.Y."/>
            <person name="Butenko A."/>
            <person name="Nenarokova A."/>
            <person name="Tashyreva D."/>
            <person name="Flegontov P."/>
            <person name="Lukes J."/>
            <person name="Yurchenko V."/>
        </authorList>
    </citation>
    <scope>NUCLEOTIDE SEQUENCE [LARGE SCALE GENOMIC DNA]</scope>
    <source>
        <strain evidence="1 2">E262</strain>
    </source>
</reference>
<dbReference type="EMBL" id="MUHY01000001">
    <property type="protein sequence ID" value="PSB91965.1"/>
    <property type="molecule type" value="Genomic_DNA"/>
</dbReference>
<evidence type="ECO:0000313" key="2">
    <source>
        <dbReference type="Proteomes" id="UP000242660"/>
    </source>
</evidence>
<dbReference type="Proteomes" id="UP000242660">
    <property type="component" value="Unassembled WGS sequence"/>
</dbReference>
<proteinExistence type="predicted"/>
<organism evidence="1 2">
    <name type="scientific">Candidatus Pandoraea novymonadis</name>
    <dbReference type="NCBI Taxonomy" id="1808959"/>
    <lineage>
        <taxon>Bacteria</taxon>
        <taxon>Pseudomonadati</taxon>
        <taxon>Pseudomonadota</taxon>
        <taxon>Betaproteobacteria</taxon>
        <taxon>Burkholderiales</taxon>
        <taxon>Burkholderiaceae</taxon>
        <taxon>Pandoraea</taxon>
    </lineage>
</organism>
<keyword evidence="2" id="KW-1185">Reference proteome</keyword>
<protein>
    <submittedName>
        <fullName evidence="1">Uncharacterized protein</fullName>
    </submittedName>
</protein>